<reference evidence="1 2" key="1">
    <citation type="journal article" date="2014" name="Am. J. Bot.">
        <title>Genome assembly and annotation for red clover (Trifolium pratense; Fabaceae).</title>
        <authorList>
            <person name="Istvanek J."/>
            <person name="Jaros M."/>
            <person name="Krenek A."/>
            <person name="Repkova J."/>
        </authorList>
    </citation>
    <scope>NUCLEOTIDE SEQUENCE [LARGE SCALE GENOMIC DNA]</scope>
    <source>
        <strain evidence="2">cv. Tatra</strain>
        <tissue evidence="1">Young leaves</tissue>
    </source>
</reference>
<accession>A0A2K3KIM3</accession>
<comment type="caution">
    <text evidence="1">The sequence shown here is derived from an EMBL/GenBank/DDBJ whole genome shotgun (WGS) entry which is preliminary data.</text>
</comment>
<feature type="non-terminal residue" evidence="1">
    <location>
        <position position="128"/>
    </location>
</feature>
<dbReference type="Gene3D" id="3.60.10.10">
    <property type="entry name" value="Endonuclease/exonuclease/phosphatase"/>
    <property type="match status" value="1"/>
</dbReference>
<dbReference type="InterPro" id="IPR036691">
    <property type="entry name" value="Endo/exonu/phosph_ase_sf"/>
</dbReference>
<keyword evidence="1" id="KW-0255">Endonuclease</keyword>
<dbReference type="GO" id="GO:0004527">
    <property type="term" value="F:exonuclease activity"/>
    <property type="evidence" value="ECO:0007669"/>
    <property type="project" value="UniProtKB-KW"/>
</dbReference>
<evidence type="ECO:0000313" key="2">
    <source>
        <dbReference type="Proteomes" id="UP000236291"/>
    </source>
</evidence>
<gene>
    <name evidence="1" type="ORF">L195_g054918</name>
</gene>
<evidence type="ECO:0000313" key="1">
    <source>
        <dbReference type="EMBL" id="PNX66122.1"/>
    </source>
</evidence>
<proteinExistence type="predicted"/>
<dbReference type="PANTHER" id="PTHR33710">
    <property type="entry name" value="BNAC02G09200D PROTEIN"/>
    <property type="match status" value="1"/>
</dbReference>
<dbReference type="PANTHER" id="PTHR33710:SF79">
    <property type="entry name" value="OS06G0205337 PROTEIN"/>
    <property type="match status" value="1"/>
</dbReference>
<dbReference type="SUPFAM" id="SSF56219">
    <property type="entry name" value="DNase I-like"/>
    <property type="match status" value="1"/>
</dbReference>
<dbReference type="AlphaFoldDB" id="A0A2K3KIM3"/>
<dbReference type="EMBL" id="ASHM01097920">
    <property type="protein sequence ID" value="PNX66122.1"/>
    <property type="molecule type" value="Genomic_DNA"/>
</dbReference>
<reference evidence="1 2" key="2">
    <citation type="journal article" date="2017" name="Front. Plant Sci.">
        <title>Gene Classification and Mining of Molecular Markers Useful in Red Clover (Trifolium pratense) Breeding.</title>
        <authorList>
            <person name="Istvanek J."/>
            <person name="Dluhosova J."/>
            <person name="Dluhos P."/>
            <person name="Patkova L."/>
            <person name="Nedelnik J."/>
            <person name="Repkova J."/>
        </authorList>
    </citation>
    <scope>NUCLEOTIDE SEQUENCE [LARGE SCALE GENOMIC DNA]</scope>
    <source>
        <strain evidence="2">cv. Tatra</strain>
        <tissue evidence="1">Young leaves</tissue>
    </source>
</reference>
<dbReference type="Proteomes" id="UP000236291">
    <property type="component" value="Unassembled WGS sequence"/>
</dbReference>
<sequence>MSFLPWCIIGDFNDILSQEDKQGNHPHPNSLCMRFRQAINDCDLSDIPLGYPFTWIKSCGTPHVIEEQLDMAMASTSWLHLFPNVGSRFDGSFRFENSWLREPDLEEVVLDGWGVHENIEVVDRVARC</sequence>
<keyword evidence="1" id="KW-0378">Hydrolase</keyword>
<keyword evidence="1" id="KW-0269">Exonuclease</keyword>
<organism evidence="1 2">
    <name type="scientific">Trifolium pratense</name>
    <name type="common">Red clover</name>
    <dbReference type="NCBI Taxonomy" id="57577"/>
    <lineage>
        <taxon>Eukaryota</taxon>
        <taxon>Viridiplantae</taxon>
        <taxon>Streptophyta</taxon>
        <taxon>Embryophyta</taxon>
        <taxon>Tracheophyta</taxon>
        <taxon>Spermatophyta</taxon>
        <taxon>Magnoliopsida</taxon>
        <taxon>eudicotyledons</taxon>
        <taxon>Gunneridae</taxon>
        <taxon>Pentapetalae</taxon>
        <taxon>rosids</taxon>
        <taxon>fabids</taxon>
        <taxon>Fabales</taxon>
        <taxon>Fabaceae</taxon>
        <taxon>Papilionoideae</taxon>
        <taxon>50 kb inversion clade</taxon>
        <taxon>NPAAA clade</taxon>
        <taxon>Hologalegina</taxon>
        <taxon>IRL clade</taxon>
        <taxon>Trifolieae</taxon>
        <taxon>Trifolium</taxon>
    </lineage>
</organism>
<dbReference type="GO" id="GO:0004519">
    <property type="term" value="F:endonuclease activity"/>
    <property type="evidence" value="ECO:0007669"/>
    <property type="project" value="UniProtKB-KW"/>
</dbReference>
<keyword evidence="1" id="KW-0540">Nuclease</keyword>
<name>A0A2K3KIM3_TRIPR</name>
<protein>
    <submittedName>
        <fullName evidence="1">Endonuclease/exonuclease/phosphatase family protein</fullName>
    </submittedName>
</protein>